<dbReference type="GO" id="GO:0016757">
    <property type="term" value="F:glycosyltransferase activity"/>
    <property type="evidence" value="ECO:0007669"/>
    <property type="project" value="UniProtKB-KW"/>
</dbReference>
<dbReference type="RefSeq" id="WP_230627605.1">
    <property type="nucleotide sequence ID" value="NZ_CP009517.1"/>
</dbReference>
<dbReference type="GeneID" id="24790979"/>
<dbReference type="PANTHER" id="PTHR48090:SF7">
    <property type="entry name" value="RFBJ PROTEIN"/>
    <property type="match status" value="1"/>
</dbReference>
<feature type="transmembrane region" description="Helical" evidence="1">
    <location>
        <begin position="461"/>
        <end position="483"/>
    </location>
</feature>
<dbReference type="Proteomes" id="UP000033066">
    <property type="component" value="Chromosome"/>
</dbReference>
<evidence type="ECO:0000256" key="1">
    <source>
        <dbReference type="SAM" id="Phobius"/>
    </source>
</evidence>
<dbReference type="SUPFAM" id="SSF53448">
    <property type="entry name" value="Nucleotide-diphospho-sugar transferases"/>
    <property type="match status" value="2"/>
</dbReference>
<evidence type="ECO:0000313" key="4">
    <source>
        <dbReference type="Proteomes" id="UP000033066"/>
    </source>
</evidence>
<dbReference type="CDD" id="cd04179">
    <property type="entry name" value="DPM_DPG-synthase_like"/>
    <property type="match status" value="1"/>
</dbReference>
<keyword evidence="1" id="KW-0472">Membrane</keyword>
<dbReference type="HOGENOM" id="CLU_038541_0_0_2"/>
<reference evidence="3" key="1">
    <citation type="submission" date="2014-07" db="EMBL/GenBank/DDBJ databases">
        <title>Methanogenic archaea and the global carbon cycle.</title>
        <authorList>
            <person name="Henriksen J.R."/>
            <person name="Luke J."/>
            <person name="Reinhart S."/>
            <person name="Benedict M.N."/>
            <person name="Youngblut N.D."/>
            <person name="Metcalf M.E."/>
            <person name="Whitaker R.J."/>
            <person name="Metcalf W.W."/>
        </authorList>
    </citation>
    <scope>NUCLEOTIDE SEQUENCE [LARGE SCALE GENOMIC DNA]</scope>
    <source>
        <strain evidence="3">3</strain>
    </source>
</reference>
<evidence type="ECO:0000313" key="3">
    <source>
        <dbReference type="EMBL" id="AKB83893.1"/>
    </source>
</evidence>
<dbReference type="AlphaFoldDB" id="A0A0E3SPU5"/>
<keyword evidence="1" id="KW-1133">Transmembrane helix</keyword>
<dbReference type="KEGG" id="mbak:MSBR3_3315"/>
<gene>
    <name evidence="3" type="ORF">MSBR3_3315</name>
</gene>
<protein>
    <recommendedName>
        <fullName evidence="2">Glycosyltransferase 2-like domain-containing protein</fullName>
    </recommendedName>
</protein>
<dbReference type="PANTHER" id="PTHR48090">
    <property type="entry name" value="UNDECAPRENYL-PHOSPHATE 4-DEOXY-4-FORMAMIDO-L-ARABINOSE TRANSFERASE-RELATED"/>
    <property type="match status" value="1"/>
</dbReference>
<dbReference type="PATRIC" id="fig|1434107.4.peg.4178"/>
<feature type="transmembrane region" description="Helical" evidence="1">
    <location>
        <begin position="495"/>
        <end position="517"/>
    </location>
</feature>
<dbReference type="EMBL" id="CP009517">
    <property type="protein sequence ID" value="AKB83893.1"/>
    <property type="molecule type" value="Genomic_DNA"/>
</dbReference>
<dbReference type="InterPro" id="IPR050256">
    <property type="entry name" value="Glycosyltransferase_2"/>
</dbReference>
<dbReference type="InterPro" id="IPR029044">
    <property type="entry name" value="Nucleotide-diphossugar_trans"/>
</dbReference>
<accession>A0A0E3SPU5</accession>
<evidence type="ECO:0000259" key="2">
    <source>
        <dbReference type="Pfam" id="PF00535"/>
    </source>
</evidence>
<dbReference type="FunFam" id="3.90.550.10:FF:000123">
    <property type="entry name" value="Cell wall biosynthesis glycosyltransferase"/>
    <property type="match status" value="1"/>
</dbReference>
<dbReference type="Gene3D" id="3.90.550.10">
    <property type="entry name" value="Spore Coat Polysaccharide Biosynthesis Protein SpsA, Chain A"/>
    <property type="match status" value="2"/>
</dbReference>
<organism evidence="3 4">
    <name type="scientific">Methanosarcina barkeri 3</name>
    <dbReference type="NCBI Taxonomy" id="1434107"/>
    <lineage>
        <taxon>Archaea</taxon>
        <taxon>Methanobacteriati</taxon>
        <taxon>Methanobacteriota</taxon>
        <taxon>Stenosarchaea group</taxon>
        <taxon>Methanomicrobia</taxon>
        <taxon>Methanosarcinales</taxon>
        <taxon>Methanosarcinaceae</taxon>
        <taxon>Methanosarcina</taxon>
    </lineage>
</organism>
<keyword evidence="1" id="KW-0812">Transmembrane</keyword>
<sequence>MGLFSALTLSLNSLISDPMSIVSSPSQLSDRLIRHEFTILIPAHNEETSIGSKVLIAASYADRVLVLDEGSTDRTMEVAALGGARVVPISGGEEALLDVLYKASLDSELAVLIYPECMQDIDLLSHVLEPLRHGFDLSVGSWPCRISCEQETVMLFNGKSTFKEKIGFLAITANSLQKINSGRDHLTLKSLLSAAKTEGLNVNYLSFDVDPIFRKLESTRIGVVVPAYNEELLISETLSGIPEYVDRIYVIDDGSIDRTGEIVKKFGDSRIVYLRHEINKGVGAGIIDGYKLALKDEMDIIAVMAGDNQMDPAQLPRLIFPIIEGRADYTKGNRLLTDDFMTGMSKWRSFGNLLLSFITKIGSGYWQVMDPQNGYTAISRQALEVIDLDSVYPYYGYCNDLLIKLNAFGMRVMDVVMPARYGRERSKINYGKFIRKVAPMIFRGFLWRLRVKYTVLDFHPLVLFYFLGMVALPAGVLLGLWGFLQILLQNFLPSYYPLLCFLVLGTGLQMLLFGMLFDMQVEKKRNERVGLAR</sequence>
<feature type="domain" description="Glycosyltransferase 2-like" evidence="2">
    <location>
        <begin position="223"/>
        <end position="385"/>
    </location>
</feature>
<dbReference type="Pfam" id="PF00535">
    <property type="entry name" value="Glycos_transf_2"/>
    <property type="match status" value="1"/>
</dbReference>
<dbReference type="STRING" id="1434107.MSBR3_3315"/>
<name>A0A0E3SPU5_METBA</name>
<keyword evidence="4" id="KW-1185">Reference proteome</keyword>
<proteinExistence type="predicted"/>
<dbReference type="InterPro" id="IPR001173">
    <property type="entry name" value="Glyco_trans_2-like"/>
</dbReference>